<dbReference type="GO" id="GO:0006325">
    <property type="term" value="P:chromatin organization"/>
    <property type="evidence" value="ECO:0007669"/>
    <property type="project" value="UniProtKB-KW"/>
</dbReference>
<evidence type="ECO:0000256" key="8">
    <source>
        <dbReference type="ARBA" id="ARBA00023204"/>
    </source>
</evidence>
<gene>
    <name evidence="15" type="primary">Mms22l</name>
</gene>
<dbReference type="GO" id="GO:0031297">
    <property type="term" value="P:replication fork processing"/>
    <property type="evidence" value="ECO:0007669"/>
    <property type="project" value="InterPro"/>
</dbReference>
<feature type="domain" description="Protein MMS22-like N-terminal" evidence="12">
    <location>
        <begin position="26"/>
        <end position="370"/>
    </location>
</feature>
<evidence type="ECO:0000313" key="14">
    <source>
        <dbReference type="Proteomes" id="UP000515203"/>
    </source>
</evidence>
<dbReference type="InterPro" id="IPR042320">
    <property type="entry name" value="MMS22-like"/>
</dbReference>
<evidence type="ECO:0000256" key="11">
    <source>
        <dbReference type="ARBA" id="ARBA00045147"/>
    </source>
</evidence>
<evidence type="ECO:0000256" key="10">
    <source>
        <dbReference type="ARBA" id="ARBA00033326"/>
    </source>
</evidence>
<keyword evidence="9" id="KW-0539">Nucleus</keyword>
<accession>A0A6P3EN48</accession>
<evidence type="ECO:0000256" key="5">
    <source>
        <dbReference type="ARBA" id="ARBA00022454"/>
    </source>
</evidence>
<dbReference type="RefSeq" id="XP_004628345.1">
    <property type="nucleotide sequence ID" value="XM_004628288.2"/>
</dbReference>
<evidence type="ECO:0000256" key="4">
    <source>
        <dbReference type="ARBA" id="ARBA00021061"/>
    </source>
</evidence>
<dbReference type="PANTHER" id="PTHR28547">
    <property type="entry name" value="PROTEIN MMS22-LIKE"/>
    <property type="match status" value="1"/>
</dbReference>
<feature type="domain" description="MMS22-like C-terminal" evidence="13">
    <location>
        <begin position="826"/>
        <end position="1202"/>
    </location>
</feature>
<comment type="function">
    <text evidence="11">Component of the MMS22L-TONSL complex, a complex that promotes homologous recombination-mediated repair of double-strand breaks (DSBs) at stalled or collapsed replication forks. The MMS22L-TONSL complex is required to maintain genome integrity during DNA replication. It mediates the assembly of RAD51 filaments on single-stranded DNA (ssDNA): the MMS22L-TONSL complex is recruited to DSBs following histone replacement by histone chaperones and eviction of the replication protein A complex (RPA/RP-A) from DSBs. Following recruitment to DSBs, the TONSL-MMS22L complex promotes recruitment of RAD51 filaments and subsequent homologous recombination. Within the complex, MMS22L acts by binding ssDNA.</text>
</comment>
<proteinExistence type="inferred from homology"/>
<dbReference type="FunCoup" id="A0A6P3EN48">
    <property type="interactions" value="2730"/>
</dbReference>
<evidence type="ECO:0000313" key="15">
    <source>
        <dbReference type="RefSeq" id="XP_004628345.1"/>
    </source>
</evidence>
<keyword evidence="6" id="KW-0227">DNA damage</keyword>
<dbReference type="CTD" id="253714"/>
<keyword evidence="8" id="KW-0234">DNA repair</keyword>
<organism evidence="14 15">
    <name type="scientific">Octodon degus</name>
    <name type="common">Degu</name>
    <name type="synonym">Sciurus degus</name>
    <dbReference type="NCBI Taxonomy" id="10160"/>
    <lineage>
        <taxon>Eukaryota</taxon>
        <taxon>Metazoa</taxon>
        <taxon>Chordata</taxon>
        <taxon>Craniata</taxon>
        <taxon>Vertebrata</taxon>
        <taxon>Euteleostomi</taxon>
        <taxon>Mammalia</taxon>
        <taxon>Eutheria</taxon>
        <taxon>Euarchontoglires</taxon>
        <taxon>Glires</taxon>
        <taxon>Rodentia</taxon>
        <taxon>Hystricomorpha</taxon>
        <taxon>Octodontidae</taxon>
        <taxon>Octodon</taxon>
    </lineage>
</organism>
<evidence type="ECO:0000256" key="9">
    <source>
        <dbReference type="ARBA" id="ARBA00023242"/>
    </source>
</evidence>
<reference evidence="15" key="1">
    <citation type="submission" date="2025-08" db="UniProtKB">
        <authorList>
            <consortium name="RefSeq"/>
        </authorList>
    </citation>
    <scope>IDENTIFICATION</scope>
</reference>
<evidence type="ECO:0000256" key="1">
    <source>
        <dbReference type="ARBA" id="ARBA00004123"/>
    </source>
</evidence>
<dbReference type="InterPro" id="IPR029425">
    <property type="entry name" value="MMS22L_N"/>
</dbReference>
<evidence type="ECO:0000256" key="7">
    <source>
        <dbReference type="ARBA" id="ARBA00022853"/>
    </source>
</evidence>
<dbReference type="Proteomes" id="UP000515203">
    <property type="component" value="Unplaced"/>
</dbReference>
<evidence type="ECO:0000256" key="3">
    <source>
        <dbReference type="ARBA" id="ARBA00006585"/>
    </source>
</evidence>
<evidence type="ECO:0000259" key="13">
    <source>
        <dbReference type="Pfam" id="PF14911"/>
    </source>
</evidence>
<keyword evidence="7" id="KW-0156">Chromatin regulator</keyword>
<dbReference type="GO" id="GO:0000724">
    <property type="term" value="P:double-strand break repair via homologous recombination"/>
    <property type="evidence" value="ECO:0007669"/>
    <property type="project" value="InterPro"/>
</dbReference>
<comment type="subcellular location">
    <subcellularLocation>
        <location evidence="2">Chromosome</location>
    </subcellularLocation>
    <subcellularLocation>
        <location evidence="1">Nucleus</location>
    </subcellularLocation>
</comment>
<dbReference type="InParanoid" id="A0A6P3EN48"/>
<comment type="similarity">
    <text evidence="3">Belongs to the MMS22 family. MMS22L subfamily.</text>
</comment>
<dbReference type="InterPro" id="IPR029424">
    <property type="entry name" value="MMS22L_C"/>
</dbReference>
<sequence length="1218" mass="139105">MNDCSVGSTFLTDSLELELKTEWCKPPCFSCAFDNRGGKKFSGESYLASGALKRLVLNLDPLPTNFEEDTVEIFGIEWVTETALVNSSRELFHLFRQQLYNLESLLQVSCDFGKISTLHCKANSIRQQCVVFLHYIKVFVFRCLKIQDAESHIAVHPYETLEAQLPSVLVDELHGLLLYIGRLHEFSSINLGAFVNQNQNKLFPPSWHLLHLHLDIHWLVLEILHMLGEKLKQAVYGHQFIGLTGDNLTNVSLFEEHCENLLCDLLSLSLKRYDKVRPSEPLLSDHCSCSCMKELWVLLTHILGHRHKWSLSESFWNWMNKILKTLFETSSEQRSIPAIKSRDPLGFSWWIITHVASLYQFDRHGVPDEMEGVLEEQLRMYLHCCLILCEFWEPNITIVNILWEYYSKNLNSSFTVSWLPLKGLVNIKSPLSMLEMVKTCCYDKQDHDLSKSYSSFTIFLCILAKIVKKAMKTNGPHPWKQVKGRIYSKFHQKRMEELTEVGLQNFFSLFLLLAAVAEVEDVASHVLNLLNFLKPAFRTSQRALIWKGQMAFLLMYAQKNLDIGVLAEKLSYEFQEKAKEFLVSKKEEMVQRHTLWTLLSIYIDGVQEVFETSCCLYPSHEKLLNDGFSMLLRACRESELRAVLSFLQAILARIRSFHQQLCQELQKENVDLVVQSSLLAKERHLAAIASALWRHFFAFLKSQRMAEIVPLSQLADAAADFTLLAVDMPSTAPSELQPQPVMSIIQMFGWDDIIWPQVVARYLSHLLQNSTLCEALSHSGNVSFQSSTIRSWIRCVLQMYVKNLSAPDDLFIDMNPEQAVEKDYMEQLAELTRLIFKLSEVKTVFSKAQVKCLPTPEDPKKALVQFLEAVGLTYGNLQTLSDKSAMVTKSLEYLGEVLKYIKPYLGKRIFSAGLQLTYGMMGILVKSWAQIFATSKAQKLLFRIIDCLLLPHTVLQQEKALPAAMLTAIQKSLPLYLQGMCIVCSQSQNANAYLNQLLGNVIEQYIGRFLPTSPYVAGLEQHPVLLALRNSSTVPWMSSLKKCIIQVIRKSYLDYKGSAPIPRLAAILAFILQLFKETNVDFCEIELLLPGILKCLVLISEPQVKRLATENLQHMVKACQVGSEGEPATQLTSVFRQFIQEYGIRYSHQVYGILEIVATLNQQVVVHLISTLTQSLKDSELKWGIGKNTEQRETYRKLLSHLGQVGQLEMQKLENDNT</sequence>
<evidence type="ECO:0000256" key="6">
    <source>
        <dbReference type="ARBA" id="ARBA00022763"/>
    </source>
</evidence>
<evidence type="ECO:0000256" key="2">
    <source>
        <dbReference type="ARBA" id="ARBA00004286"/>
    </source>
</evidence>
<dbReference type="GO" id="GO:0043596">
    <property type="term" value="C:nuclear replication fork"/>
    <property type="evidence" value="ECO:0007669"/>
    <property type="project" value="TreeGrafter"/>
</dbReference>
<dbReference type="PANTHER" id="PTHR28547:SF1">
    <property type="entry name" value="PROTEIN MMS22-LIKE"/>
    <property type="match status" value="1"/>
</dbReference>
<dbReference type="AlphaFoldDB" id="A0A6P3EN48"/>
<dbReference type="GeneID" id="101585402"/>
<dbReference type="Pfam" id="PF14910">
    <property type="entry name" value="MMS22L_N"/>
    <property type="match status" value="1"/>
</dbReference>
<keyword evidence="5" id="KW-0158">Chromosome</keyword>
<protein>
    <recommendedName>
        <fullName evidence="4">Protein MMS22-like</fullName>
    </recommendedName>
    <alternativeName>
        <fullName evidence="10">Methyl methanesulfonate-sensitivity protein 22-like</fullName>
    </alternativeName>
</protein>
<name>A0A6P3EN48_OCTDE</name>
<dbReference type="OrthoDB" id="8193282at2759"/>
<dbReference type="Pfam" id="PF14911">
    <property type="entry name" value="MMS22L_C"/>
    <property type="match status" value="1"/>
</dbReference>
<evidence type="ECO:0000259" key="12">
    <source>
        <dbReference type="Pfam" id="PF14910"/>
    </source>
</evidence>
<keyword evidence="14" id="KW-1185">Reference proteome</keyword>